<feature type="coiled-coil region" evidence="9">
    <location>
        <begin position="241"/>
        <end position="275"/>
    </location>
</feature>
<evidence type="ECO:0000256" key="10">
    <source>
        <dbReference type="SAM" id="Phobius"/>
    </source>
</evidence>
<dbReference type="FunFam" id="3.30.565.10:FF:000006">
    <property type="entry name" value="Sensor histidine kinase WalK"/>
    <property type="match status" value="1"/>
</dbReference>
<feature type="domain" description="Histidine kinase" evidence="11">
    <location>
        <begin position="282"/>
        <end position="499"/>
    </location>
</feature>
<dbReference type="FunFam" id="1.10.287.130:FF:000001">
    <property type="entry name" value="Two-component sensor histidine kinase"/>
    <property type="match status" value="1"/>
</dbReference>
<evidence type="ECO:0000259" key="11">
    <source>
        <dbReference type="PROSITE" id="PS50109"/>
    </source>
</evidence>
<dbReference type="InterPro" id="IPR003661">
    <property type="entry name" value="HisK_dim/P_dom"/>
</dbReference>
<feature type="domain" description="HAMP" evidence="12">
    <location>
        <begin position="200"/>
        <end position="253"/>
    </location>
</feature>
<dbReference type="STRING" id="1520.LF65_03133"/>
<dbReference type="InterPro" id="IPR004358">
    <property type="entry name" value="Sig_transdc_His_kin-like_C"/>
</dbReference>
<dbReference type="AlphaFoldDB" id="A0A0B5QS83"/>
<dbReference type="PROSITE" id="PS50109">
    <property type="entry name" value="HIS_KIN"/>
    <property type="match status" value="1"/>
</dbReference>
<dbReference type="Gene3D" id="1.10.287.130">
    <property type="match status" value="1"/>
</dbReference>
<keyword evidence="7" id="KW-0902">Two-component regulatory system</keyword>
<dbReference type="InterPro" id="IPR003660">
    <property type="entry name" value="HAMP_dom"/>
</dbReference>
<name>A0A0B5QS83_CLOBE</name>
<evidence type="ECO:0000313" key="13">
    <source>
        <dbReference type="EMBL" id="AJG99698.1"/>
    </source>
</evidence>
<evidence type="ECO:0000256" key="1">
    <source>
        <dbReference type="ARBA" id="ARBA00000085"/>
    </source>
</evidence>
<dbReference type="SUPFAM" id="SSF55874">
    <property type="entry name" value="ATPase domain of HSP90 chaperone/DNA topoisomerase II/histidine kinase"/>
    <property type="match status" value="1"/>
</dbReference>
<dbReference type="RefSeq" id="WP_041897203.1">
    <property type="nucleotide sequence ID" value="NZ_CP010086.2"/>
</dbReference>
<dbReference type="SUPFAM" id="SSF47384">
    <property type="entry name" value="Homodimeric domain of signal transducing histidine kinase"/>
    <property type="match status" value="1"/>
</dbReference>
<protein>
    <recommendedName>
        <fullName evidence="3">histidine kinase</fullName>
        <ecNumber evidence="3">2.7.13.3</ecNumber>
    </recommendedName>
</protein>
<dbReference type="SMART" id="SM00304">
    <property type="entry name" value="HAMP"/>
    <property type="match status" value="1"/>
</dbReference>
<dbReference type="Pfam" id="PF00512">
    <property type="entry name" value="HisKA"/>
    <property type="match status" value="1"/>
</dbReference>
<dbReference type="PRINTS" id="PR00344">
    <property type="entry name" value="BCTRLSENSOR"/>
</dbReference>
<evidence type="ECO:0000259" key="12">
    <source>
        <dbReference type="PROSITE" id="PS50885"/>
    </source>
</evidence>
<dbReference type="GO" id="GO:0005886">
    <property type="term" value="C:plasma membrane"/>
    <property type="evidence" value="ECO:0007669"/>
    <property type="project" value="TreeGrafter"/>
</dbReference>
<dbReference type="GO" id="GO:0004721">
    <property type="term" value="F:phosphoprotein phosphatase activity"/>
    <property type="evidence" value="ECO:0007669"/>
    <property type="project" value="TreeGrafter"/>
</dbReference>
<dbReference type="InterPro" id="IPR005467">
    <property type="entry name" value="His_kinase_dom"/>
</dbReference>
<proteinExistence type="predicted"/>
<dbReference type="SMART" id="SM00387">
    <property type="entry name" value="HATPase_c"/>
    <property type="match status" value="1"/>
</dbReference>
<dbReference type="InterPro" id="IPR050351">
    <property type="entry name" value="BphY/WalK/GraS-like"/>
</dbReference>
<keyword evidence="10" id="KW-1133">Transmembrane helix</keyword>
<evidence type="ECO:0000256" key="5">
    <source>
        <dbReference type="ARBA" id="ARBA00022679"/>
    </source>
</evidence>
<dbReference type="Gene3D" id="3.30.565.10">
    <property type="entry name" value="Histidine kinase-like ATPase, C-terminal domain"/>
    <property type="match status" value="1"/>
</dbReference>
<keyword evidence="10" id="KW-0812">Transmembrane</keyword>
<evidence type="ECO:0000313" key="14">
    <source>
        <dbReference type="Proteomes" id="UP000031866"/>
    </source>
</evidence>
<keyword evidence="8 10" id="KW-0472">Membrane</keyword>
<dbReference type="SMART" id="SM00388">
    <property type="entry name" value="HisKA"/>
    <property type="match status" value="1"/>
</dbReference>
<keyword evidence="9" id="KW-0175">Coiled coil</keyword>
<dbReference type="CDD" id="cd00082">
    <property type="entry name" value="HisKA"/>
    <property type="match status" value="1"/>
</dbReference>
<dbReference type="Pfam" id="PF02518">
    <property type="entry name" value="HATPase_c"/>
    <property type="match status" value="1"/>
</dbReference>
<dbReference type="InterPro" id="IPR003594">
    <property type="entry name" value="HATPase_dom"/>
</dbReference>
<dbReference type="SUPFAM" id="SSF158472">
    <property type="entry name" value="HAMP domain-like"/>
    <property type="match status" value="1"/>
</dbReference>
<dbReference type="PANTHER" id="PTHR45453">
    <property type="entry name" value="PHOSPHATE REGULON SENSOR PROTEIN PHOR"/>
    <property type="match status" value="1"/>
</dbReference>
<dbReference type="GO" id="GO:0000155">
    <property type="term" value="F:phosphorelay sensor kinase activity"/>
    <property type="evidence" value="ECO:0007669"/>
    <property type="project" value="InterPro"/>
</dbReference>
<reference evidence="14" key="1">
    <citation type="submission" date="2014-12" db="EMBL/GenBank/DDBJ databases">
        <title>Genome sequence of Clostridium beijerinckii strain 59B.</title>
        <authorList>
            <person name="Little G.T."/>
            <person name="Minton N.P."/>
        </authorList>
    </citation>
    <scope>NUCLEOTIDE SEQUENCE [LARGE SCALE GENOMIC DNA]</scope>
    <source>
        <strain evidence="14">59B</strain>
    </source>
</reference>
<gene>
    <name evidence="13" type="ORF">LF65_03133</name>
</gene>
<dbReference type="Pfam" id="PF00672">
    <property type="entry name" value="HAMP"/>
    <property type="match status" value="1"/>
</dbReference>
<dbReference type="InterPro" id="IPR036890">
    <property type="entry name" value="HATPase_C_sf"/>
</dbReference>
<evidence type="ECO:0000256" key="7">
    <source>
        <dbReference type="ARBA" id="ARBA00023012"/>
    </source>
</evidence>
<evidence type="ECO:0000256" key="3">
    <source>
        <dbReference type="ARBA" id="ARBA00012438"/>
    </source>
</evidence>
<dbReference type="PANTHER" id="PTHR45453:SF3">
    <property type="entry name" value="HISTIDINE KINASE"/>
    <property type="match status" value="1"/>
</dbReference>
<comment type="catalytic activity">
    <reaction evidence="1">
        <text>ATP + protein L-histidine = ADP + protein N-phospho-L-histidine.</text>
        <dbReference type="EC" id="2.7.13.3"/>
    </reaction>
</comment>
<dbReference type="KEGG" id="cbei:LF65_03133"/>
<evidence type="ECO:0000256" key="6">
    <source>
        <dbReference type="ARBA" id="ARBA00022777"/>
    </source>
</evidence>
<evidence type="ECO:0000256" key="4">
    <source>
        <dbReference type="ARBA" id="ARBA00022553"/>
    </source>
</evidence>
<feature type="transmembrane region" description="Helical" evidence="10">
    <location>
        <begin position="179"/>
        <end position="198"/>
    </location>
</feature>
<keyword evidence="5" id="KW-0808">Transferase</keyword>
<dbReference type="CDD" id="cd00075">
    <property type="entry name" value="HATPase"/>
    <property type="match status" value="1"/>
</dbReference>
<evidence type="ECO:0000256" key="2">
    <source>
        <dbReference type="ARBA" id="ARBA00004370"/>
    </source>
</evidence>
<dbReference type="EMBL" id="CP010086">
    <property type="protein sequence ID" value="AJG99698.1"/>
    <property type="molecule type" value="Genomic_DNA"/>
</dbReference>
<evidence type="ECO:0000256" key="8">
    <source>
        <dbReference type="ARBA" id="ARBA00023136"/>
    </source>
</evidence>
<keyword evidence="6 13" id="KW-0418">Kinase</keyword>
<dbReference type="Gene3D" id="6.10.340.10">
    <property type="match status" value="1"/>
</dbReference>
<dbReference type="Proteomes" id="UP000031866">
    <property type="component" value="Chromosome"/>
</dbReference>
<evidence type="ECO:0000256" key="9">
    <source>
        <dbReference type="SAM" id="Coils"/>
    </source>
</evidence>
<dbReference type="PROSITE" id="PS50885">
    <property type="entry name" value="HAMP"/>
    <property type="match status" value="1"/>
</dbReference>
<organism evidence="13 14">
    <name type="scientific">Clostridium beijerinckii</name>
    <name type="common">Clostridium MP</name>
    <dbReference type="NCBI Taxonomy" id="1520"/>
    <lineage>
        <taxon>Bacteria</taxon>
        <taxon>Bacillati</taxon>
        <taxon>Bacillota</taxon>
        <taxon>Clostridia</taxon>
        <taxon>Eubacteriales</taxon>
        <taxon>Clostridiaceae</taxon>
        <taxon>Clostridium</taxon>
    </lineage>
</organism>
<sequence length="506" mass="57700">MRRSLSKRLFSITLGLVLALMFITYFAQAFFFESFYSYKKTISLVKEVNKFHDLYSLHIDNDADLYKALQKFENDNNAKIIITSTNGDIKYFSNNIYSDKESFDTLTSFGKELINNSDLINDVITHSQTKYTTFTNESSGLSKIGVISPMSIATKNDSLIFCVASIQPIKEASEVMSEFFVYLFFGLIVISVILSSIYSNLISKPLVNLTNTANKISHMDFSAKVYETDRDDEIGSLAKSLNFLSKNLQAALVDLQQKNKKLKDDIEKERQLEDMRKDFISNVSHELKTPIGIIEGYAEGIKDGIVSGEDANLYLETIIDESKKMTVLVTNMLELSKLESGIIKPNFESFNINRLINKILKKHKLDFEENKFNVNFNSSIPYSYVYADPFQMEQVLTNLITNAIKYTPPGNDINVNIEEGLDKFKISVQNIGVVIPEAEISKLFDKFYRIDKSRERTQKNSTGIGLSIVKNILRLHNSEFNLQNINNGVEFYFYLEKIVSPEGEEE</sequence>
<dbReference type="EC" id="2.7.13.3" evidence="3"/>
<accession>A0A0B5QS83</accession>
<comment type="subcellular location">
    <subcellularLocation>
        <location evidence="2">Membrane</location>
    </subcellularLocation>
</comment>
<keyword evidence="4" id="KW-0597">Phosphoprotein</keyword>
<dbReference type="InterPro" id="IPR036097">
    <property type="entry name" value="HisK_dim/P_sf"/>
</dbReference>
<dbReference type="CDD" id="cd06225">
    <property type="entry name" value="HAMP"/>
    <property type="match status" value="1"/>
</dbReference>
<dbReference type="OrthoDB" id="9762826at2"/>
<dbReference type="GO" id="GO:0016036">
    <property type="term" value="P:cellular response to phosphate starvation"/>
    <property type="evidence" value="ECO:0007669"/>
    <property type="project" value="TreeGrafter"/>
</dbReference>